<evidence type="ECO:0000313" key="1">
    <source>
        <dbReference type="EMBL" id="KAJ8728008.1"/>
    </source>
</evidence>
<protein>
    <submittedName>
        <fullName evidence="1">Uncharacterized protein</fullName>
    </submittedName>
</protein>
<gene>
    <name evidence="1" type="ORF">PYW08_016393</name>
</gene>
<dbReference type="Proteomes" id="UP001231649">
    <property type="component" value="Chromosome 9"/>
</dbReference>
<proteinExistence type="predicted"/>
<name>A0ACC2QWV2_9NEOP</name>
<accession>A0ACC2QWV2</accession>
<sequence>MTSKSENEVPLYCSDEESQEEGQLLKKRAPVSPATNNALESFNRIIKDHSTLRERIPLARFLVVAEEMVNSWSLQATEEKFATQPELQLSDWTTGYDWG</sequence>
<reference evidence="1" key="1">
    <citation type="submission" date="2023-03" db="EMBL/GenBank/DDBJ databases">
        <title>Chromosome-level genomes of two armyworms, Mythimna separata and Mythimna loreyi, provide insights into the biosynthesis and reception of sex pheromones.</title>
        <authorList>
            <person name="Zhao H."/>
        </authorList>
    </citation>
    <scope>NUCLEOTIDE SEQUENCE</scope>
    <source>
        <strain evidence="1">BeijingLab</strain>
    </source>
</reference>
<organism evidence="1 2">
    <name type="scientific">Mythimna loreyi</name>
    <dbReference type="NCBI Taxonomy" id="667449"/>
    <lineage>
        <taxon>Eukaryota</taxon>
        <taxon>Metazoa</taxon>
        <taxon>Ecdysozoa</taxon>
        <taxon>Arthropoda</taxon>
        <taxon>Hexapoda</taxon>
        <taxon>Insecta</taxon>
        <taxon>Pterygota</taxon>
        <taxon>Neoptera</taxon>
        <taxon>Endopterygota</taxon>
        <taxon>Lepidoptera</taxon>
        <taxon>Glossata</taxon>
        <taxon>Ditrysia</taxon>
        <taxon>Noctuoidea</taxon>
        <taxon>Noctuidae</taxon>
        <taxon>Noctuinae</taxon>
        <taxon>Hadenini</taxon>
        <taxon>Mythimna</taxon>
    </lineage>
</organism>
<keyword evidence="2" id="KW-1185">Reference proteome</keyword>
<comment type="caution">
    <text evidence="1">The sequence shown here is derived from an EMBL/GenBank/DDBJ whole genome shotgun (WGS) entry which is preliminary data.</text>
</comment>
<evidence type="ECO:0000313" key="2">
    <source>
        <dbReference type="Proteomes" id="UP001231649"/>
    </source>
</evidence>
<dbReference type="EMBL" id="CM056785">
    <property type="protein sequence ID" value="KAJ8728008.1"/>
    <property type="molecule type" value="Genomic_DNA"/>
</dbReference>